<sequence length="443" mass="46322">MGGADSRPGMRRRLASVVALLALAGAVVLPIVALVRHPWQLIAAVALLGTAVMAAWTALVHRGAHRVAATAVALLALVGAVLLPDAWSVVVLIVVVALAVLSTAAARVAIAPEEPAPRGLAVPPARHGVLLMNPRSGGGKVTKFDLEAEARRRGIEPVILRLGADLRELAERAVREGADALGMAGGDGSQALVADVARRHDLPFVCVPAGTRNHFALDLGLDRDDVAGALDAFGEAAEQRIDLALIGERVFVNNASLGVYASVVQSAHYRDAKLGTAAEMLPDLLGPDSRPMDLRFSLPDGSRAPAADLVLVSNGAYRLDRLSGFGTRARLDEGVLGVVTLTVDRARDVPALFAAEAAGRMGSFPGYREWTVPEFAVESGRPLVEVGIDGEAVQLAPPLTFRSLPGALRVRLPRTTPSVAPASELPDRLGALVTLLLRALVTR</sequence>
<dbReference type="InterPro" id="IPR017438">
    <property type="entry name" value="ATP-NAD_kinase_N"/>
</dbReference>
<reference evidence="3" key="1">
    <citation type="submission" date="2020-12" db="EMBL/GenBank/DDBJ databases">
        <title>Prauserella sp. ASG 168, a novel actinomycete isolated from cave rock.</title>
        <authorList>
            <person name="Suriyachadkun C."/>
        </authorList>
    </citation>
    <scope>NUCLEOTIDE SEQUENCE</scope>
    <source>
        <strain evidence="3">ASG 168</strain>
    </source>
</reference>
<organism evidence="3 4">
    <name type="scientific">Prauserella cavernicola</name>
    <dbReference type="NCBI Taxonomy" id="2800127"/>
    <lineage>
        <taxon>Bacteria</taxon>
        <taxon>Bacillati</taxon>
        <taxon>Actinomycetota</taxon>
        <taxon>Actinomycetes</taxon>
        <taxon>Pseudonocardiales</taxon>
        <taxon>Pseudonocardiaceae</taxon>
        <taxon>Prauserella</taxon>
    </lineage>
</organism>
<dbReference type="Gene3D" id="2.60.200.40">
    <property type="match status" value="1"/>
</dbReference>
<feature type="transmembrane region" description="Helical" evidence="1">
    <location>
        <begin position="41"/>
        <end position="60"/>
    </location>
</feature>
<dbReference type="EMBL" id="JAENJH010000005">
    <property type="protein sequence ID" value="MBK1787054.1"/>
    <property type="molecule type" value="Genomic_DNA"/>
</dbReference>
<dbReference type="RefSeq" id="WP_200321179.1">
    <property type="nucleotide sequence ID" value="NZ_JAENJH010000005.1"/>
</dbReference>
<keyword evidence="4" id="KW-1185">Reference proteome</keyword>
<dbReference type="Gene3D" id="3.40.50.10330">
    <property type="entry name" value="Probable inorganic polyphosphate/atp-NAD kinase, domain 1"/>
    <property type="match status" value="1"/>
</dbReference>
<keyword evidence="1" id="KW-1133">Transmembrane helix</keyword>
<keyword evidence="3" id="KW-0808">Transferase</keyword>
<feature type="transmembrane region" description="Helical" evidence="1">
    <location>
        <begin position="14"/>
        <end position="35"/>
    </location>
</feature>
<protein>
    <submittedName>
        <fullName evidence="3">Diacylglycerol kinase</fullName>
    </submittedName>
</protein>
<keyword evidence="1" id="KW-0472">Membrane</keyword>
<evidence type="ECO:0000256" key="1">
    <source>
        <dbReference type="SAM" id="Phobius"/>
    </source>
</evidence>
<accession>A0A934QWX3</accession>
<dbReference type="AlphaFoldDB" id="A0A934QWX3"/>
<keyword evidence="3" id="KW-0418">Kinase</keyword>
<feature type="domain" description="DAGKc" evidence="2">
    <location>
        <begin position="123"/>
        <end position="249"/>
    </location>
</feature>
<evidence type="ECO:0000259" key="2">
    <source>
        <dbReference type="PROSITE" id="PS50146"/>
    </source>
</evidence>
<evidence type="ECO:0000313" key="4">
    <source>
        <dbReference type="Proteomes" id="UP000635245"/>
    </source>
</evidence>
<name>A0A934QWX3_9PSEU</name>
<dbReference type="InterPro" id="IPR016064">
    <property type="entry name" value="NAD/diacylglycerol_kinase_sf"/>
</dbReference>
<dbReference type="Proteomes" id="UP000635245">
    <property type="component" value="Unassembled WGS sequence"/>
</dbReference>
<keyword evidence="1" id="KW-0812">Transmembrane</keyword>
<dbReference type="InterPro" id="IPR001206">
    <property type="entry name" value="Diacylglycerol_kinase_cat_dom"/>
</dbReference>
<dbReference type="Pfam" id="PF00781">
    <property type="entry name" value="DAGK_cat"/>
    <property type="match status" value="1"/>
</dbReference>
<dbReference type="SUPFAM" id="SSF111331">
    <property type="entry name" value="NAD kinase/diacylglycerol kinase-like"/>
    <property type="match status" value="1"/>
</dbReference>
<comment type="caution">
    <text evidence="3">The sequence shown here is derived from an EMBL/GenBank/DDBJ whole genome shotgun (WGS) entry which is preliminary data.</text>
</comment>
<dbReference type="GO" id="GO:0016301">
    <property type="term" value="F:kinase activity"/>
    <property type="evidence" value="ECO:0007669"/>
    <property type="project" value="UniProtKB-KW"/>
</dbReference>
<gene>
    <name evidence="3" type="ORF">JHE00_22240</name>
</gene>
<dbReference type="PROSITE" id="PS50146">
    <property type="entry name" value="DAGK"/>
    <property type="match status" value="1"/>
</dbReference>
<evidence type="ECO:0000313" key="3">
    <source>
        <dbReference type="EMBL" id="MBK1787054.1"/>
    </source>
</evidence>
<proteinExistence type="predicted"/>